<keyword evidence="5" id="KW-1185">Reference proteome</keyword>
<name>A0A7Y8R0Q8_BRAEL</name>
<dbReference type="Proteomes" id="UP001565471">
    <property type="component" value="Unassembled WGS sequence"/>
</dbReference>
<keyword evidence="1" id="KW-1133">Transmembrane helix</keyword>
<gene>
    <name evidence="3" type="ORF">ABIF29_001700</name>
    <name evidence="2" type="ORF">JOH49_009292</name>
</gene>
<dbReference type="Proteomes" id="UP000673383">
    <property type="component" value="Unassembled WGS sequence"/>
</dbReference>
<evidence type="ECO:0000313" key="4">
    <source>
        <dbReference type="Proteomes" id="UP000673383"/>
    </source>
</evidence>
<keyword evidence="1" id="KW-0812">Transmembrane</keyword>
<protein>
    <submittedName>
        <fullName evidence="2">Uncharacterized protein</fullName>
    </submittedName>
</protein>
<dbReference type="EMBL" id="JBGBZA010000002">
    <property type="protein sequence ID" value="MEY9314901.1"/>
    <property type="molecule type" value="Genomic_DNA"/>
</dbReference>
<keyword evidence="1" id="KW-0472">Membrane</keyword>
<evidence type="ECO:0000256" key="1">
    <source>
        <dbReference type="SAM" id="Phobius"/>
    </source>
</evidence>
<reference evidence="3 5" key="2">
    <citation type="submission" date="2024-07" db="EMBL/GenBank/DDBJ databases">
        <title>Genomic Encyclopedia of Type Strains, Phase V (KMG-V): Genome sequencing to study the core and pangenomes of soil and plant-associated prokaryotes.</title>
        <authorList>
            <person name="Whitman W."/>
        </authorList>
    </citation>
    <scope>NUCLEOTIDE SEQUENCE [LARGE SCALE GENOMIC DNA]</scope>
    <source>
        <strain evidence="3 5">USDA 415</strain>
    </source>
</reference>
<evidence type="ECO:0000313" key="2">
    <source>
        <dbReference type="EMBL" id="MBP1299539.1"/>
    </source>
</evidence>
<evidence type="ECO:0000313" key="5">
    <source>
        <dbReference type="Proteomes" id="UP001565471"/>
    </source>
</evidence>
<dbReference type="RefSeq" id="WP_129964896.1">
    <property type="nucleotide sequence ID" value="NZ_CP126003.1"/>
</dbReference>
<evidence type="ECO:0000313" key="3">
    <source>
        <dbReference type="EMBL" id="MEY9314901.1"/>
    </source>
</evidence>
<feature type="transmembrane region" description="Helical" evidence="1">
    <location>
        <begin position="21"/>
        <end position="41"/>
    </location>
</feature>
<dbReference type="AlphaFoldDB" id="A0A7Y8R0Q8"/>
<sequence>MLSYHHTLSDRTETNRNLRRSLLALVVAGAMSLAAFGAYGVESPRGAEATQGTFTGLPLPPIPYLDTMPWLKWQPAAATMKIDILLPPTSAPTGIWPQPSPHPAGLAATS</sequence>
<comment type="caution">
    <text evidence="2">The sequence shown here is derived from an EMBL/GenBank/DDBJ whole genome shotgun (WGS) entry which is preliminary data.</text>
</comment>
<dbReference type="EMBL" id="JAFICZ010000001">
    <property type="protein sequence ID" value="MBP1299539.1"/>
    <property type="molecule type" value="Genomic_DNA"/>
</dbReference>
<organism evidence="2 4">
    <name type="scientific">Bradyrhizobium elkanii</name>
    <dbReference type="NCBI Taxonomy" id="29448"/>
    <lineage>
        <taxon>Bacteria</taxon>
        <taxon>Pseudomonadati</taxon>
        <taxon>Pseudomonadota</taxon>
        <taxon>Alphaproteobacteria</taxon>
        <taxon>Hyphomicrobiales</taxon>
        <taxon>Nitrobacteraceae</taxon>
        <taxon>Bradyrhizobium</taxon>
    </lineage>
</organism>
<reference evidence="2" key="1">
    <citation type="submission" date="2021-02" db="EMBL/GenBank/DDBJ databases">
        <title>Genomic Encyclopedia of Type Strains, Phase IV (KMG-V): Genome sequencing to study the core and pangenomes of soil and plant-associated prokaryotes.</title>
        <authorList>
            <person name="Whitman W."/>
        </authorList>
    </citation>
    <scope>NUCLEOTIDE SEQUENCE</scope>
    <source>
        <strain evidence="2">USDA 406</strain>
    </source>
</reference>
<accession>A0A7Y8R0Q8</accession>
<proteinExistence type="predicted"/>